<feature type="compositionally biased region" description="Basic residues" evidence="7">
    <location>
        <begin position="567"/>
        <end position="577"/>
    </location>
</feature>
<dbReference type="InterPro" id="IPR010442">
    <property type="entry name" value="PET_domain"/>
</dbReference>
<dbReference type="AlphaFoldDB" id="A0A6P4YXR7"/>
<keyword evidence="3" id="KW-0677">Repeat</keyword>
<dbReference type="KEGG" id="bbel:109477368"/>
<keyword evidence="10" id="KW-1185">Reference proteome</keyword>
<evidence type="ECO:0000259" key="9">
    <source>
        <dbReference type="PROSITE" id="PS51303"/>
    </source>
</evidence>
<dbReference type="PROSITE" id="PS00478">
    <property type="entry name" value="LIM_DOMAIN_1"/>
    <property type="match status" value="1"/>
</dbReference>
<dbReference type="PANTHER" id="PTHR24211:SF20">
    <property type="entry name" value="PROTEIN ESPINAS-RELATED"/>
    <property type="match status" value="1"/>
</dbReference>
<comment type="similarity">
    <text evidence="1">Belongs to the prickle / espinas / testin family.</text>
</comment>
<dbReference type="Gene3D" id="2.10.110.10">
    <property type="entry name" value="Cysteine Rich Protein"/>
    <property type="match status" value="3"/>
</dbReference>
<dbReference type="PROSITE" id="PS50023">
    <property type="entry name" value="LIM_DOMAIN_2"/>
    <property type="match status" value="2"/>
</dbReference>
<evidence type="ECO:0000256" key="2">
    <source>
        <dbReference type="ARBA" id="ARBA00022723"/>
    </source>
</evidence>
<dbReference type="PANTHER" id="PTHR24211">
    <property type="entry name" value="LIM DOMAIN-CONTAINING PROTEIN"/>
    <property type="match status" value="1"/>
</dbReference>
<evidence type="ECO:0000313" key="10">
    <source>
        <dbReference type="Proteomes" id="UP000515135"/>
    </source>
</evidence>
<dbReference type="PROSITE" id="PS51303">
    <property type="entry name" value="PET"/>
    <property type="match status" value="1"/>
</dbReference>
<feature type="compositionally biased region" description="Low complexity" evidence="7">
    <location>
        <begin position="478"/>
        <end position="490"/>
    </location>
</feature>
<dbReference type="OrthoDB" id="10069167at2759"/>
<dbReference type="InterPro" id="IPR033726">
    <property type="entry name" value="LIM2_prickle"/>
</dbReference>
<evidence type="ECO:0000259" key="8">
    <source>
        <dbReference type="PROSITE" id="PS50023"/>
    </source>
</evidence>
<feature type="domain" description="PET" evidence="9">
    <location>
        <begin position="178"/>
        <end position="286"/>
    </location>
</feature>
<feature type="compositionally biased region" description="Basic and acidic residues" evidence="7">
    <location>
        <begin position="521"/>
        <end position="533"/>
    </location>
</feature>
<evidence type="ECO:0000256" key="1">
    <source>
        <dbReference type="ARBA" id="ARBA00008268"/>
    </source>
</evidence>
<accession>A0A6P4YXR7</accession>
<feature type="compositionally biased region" description="Polar residues" evidence="7">
    <location>
        <begin position="599"/>
        <end position="611"/>
    </location>
</feature>
<evidence type="ECO:0000256" key="5">
    <source>
        <dbReference type="ARBA" id="ARBA00023038"/>
    </source>
</evidence>
<evidence type="ECO:0000256" key="6">
    <source>
        <dbReference type="PROSITE-ProRule" id="PRU00125"/>
    </source>
</evidence>
<dbReference type="CDD" id="cd09418">
    <property type="entry name" value="LIM2_Prickle"/>
    <property type="match status" value="1"/>
</dbReference>
<evidence type="ECO:0000256" key="7">
    <source>
        <dbReference type="SAM" id="MobiDB-lite"/>
    </source>
</evidence>
<dbReference type="FunFam" id="2.10.110.10:FF:000035">
    <property type="entry name" value="prickle-like protein 2 isoform X1"/>
    <property type="match status" value="1"/>
</dbReference>
<dbReference type="GeneID" id="109477368"/>
<dbReference type="Pfam" id="PF06297">
    <property type="entry name" value="PET"/>
    <property type="match status" value="1"/>
</dbReference>
<name>A0A6P4YXR7_BRABE</name>
<dbReference type="InterPro" id="IPR033725">
    <property type="entry name" value="LIM1_prickle"/>
</dbReference>
<dbReference type="CDD" id="cd09420">
    <property type="entry name" value="LIM3_Prickle"/>
    <property type="match status" value="1"/>
</dbReference>
<feature type="domain" description="LIM zinc-binding" evidence="8">
    <location>
        <begin position="288"/>
        <end position="352"/>
    </location>
</feature>
<keyword evidence="2 6" id="KW-0479">Metal-binding</keyword>
<feature type="compositionally biased region" description="Basic and acidic residues" evidence="7">
    <location>
        <begin position="583"/>
        <end position="598"/>
    </location>
</feature>
<dbReference type="CDD" id="cd09827">
    <property type="entry name" value="PET_Prickle"/>
    <property type="match status" value="1"/>
</dbReference>
<feature type="region of interest" description="Disordered" evidence="7">
    <location>
        <begin position="554"/>
        <end position="644"/>
    </location>
</feature>
<dbReference type="RefSeq" id="XP_019634145.1">
    <property type="nucleotide sequence ID" value="XM_019778586.1"/>
</dbReference>
<feature type="region of interest" description="Disordered" evidence="7">
    <location>
        <begin position="477"/>
        <end position="533"/>
    </location>
</feature>
<dbReference type="InterPro" id="IPR047120">
    <property type="entry name" value="Pk/Esn/Tes"/>
</dbReference>
<feature type="region of interest" description="Disordered" evidence="7">
    <location>
        <begin position="79"/>
        <end position="99"/>
    </location>
</feature>
<evidence type="ECO:0000256" key="3">
    <source>
        <dbReference type="ARBA" id="ARBA00022737"/>
    </source>
</evidence>
<dbReference type="InterPro" id="IPR033723">
    <property type="entry name" value="PET_prickle"/>
</dbReference>
<dbReference type="Pfam" id="PF00412">
    <property type="entry name" value="LIM"/>
    <property type="match status" value="3"/>
</dbReference>
<feature type="region of interest" description="Disordered" evidence="7">
    <location>
        <begin position="658"/>
        <end position="720"/>
    </location>
</feature>
<keyword evidence="4 6" id="KW-0862">Zinc</keyword>
<dbReference type="GO" id="GO:0008270">
    <property type="term" value="F:zinc ion binding"/>
    <property type="evidence" value="ECO:0007669"/>
    <property type="project" value="InterPro"/>
</dbReference>
<evidence type="ECO:0000256" key="4">
    <source>
        <dbReference type="ARBA" id="ARBA00022833"/>
    </source>
</evidence>
<dbReference type="InterPro" id="IPR001781">
    <property type="entry name" value="Znf_LIM"/>
</dbReference>
<organism evidence="10 11">
    <name type="scientific">Branchiostoma belcheri</name>
    <name type="common">Amphioxus</name>
    <dbReference type="NCBI Taxonomy" id="7741"/>
    <lineage>
        <taxon>Eukaryota</taxon>
        <taxon>Metazoa</taxon>
        <taxon>Chordata</taxon>
        <taxon>Cephalochordata</taxon>
        <taxon>Leptocardii</taxon>
        <taxon>Amphioxiformes</taxon>
        <taxon>Branchiostomatidae</taxon>
        <taxon>Branchiostoma</taxon>
    </lineage>
</organism>
<feature type="compositionally biased region" description="Basic residues" evidence="7">
    <location>
        <begin position="834"/>
        <end position="844"/>
    </location>
</feature>
<evidence type="ECO:0000313" key="11">
    <source>
        <dbReference type="RefSeq" id="XP_019634145.1"/>
    </source>
</evidence>
<dbReference type="FunFam" id="2.10.110.10:FF:000022">
    <property type="entry name" value="prickle-like protein 2 isoform X1"/>
    <property type="match status" value="1"/>
</dbReference>
<feature type="region of interest" description="Disordered" evidence="7">
    <location>
        <begin position="752"/>
        <end position="771"/>
    </location>
</feature>
<dbReference type="SUPFAM" id="SSF57716">
    <property type="entry name" value="Glucocorticoid receptor-like (DNA-binding domain)"/>
    <property type="match status" value="2"/>
</dbReference>
<dbReference type="CDD" id="cd09415">
    <property type="entry name" value="LIM1_Prickle"/>
    <property type="match status" value="1"/>
</dbReference>
<feature type="region of interest" description="Disordered" evidence="7">
    <location>
        <begin position="780"/>
        <end position="844"/>
    </location>
</feature>
<reference evidence="11" key="1">
    <citation type="submission" date="2025-08" db="UniProtKB">
        <authorList>
            <consortium name="RefSeq"/>
        </authorList>
    </citation>
    <scope>IDENTIFICATION</scope>
    <source>
        <tissue evidence="11">Gonad</tissue>
    </source>
</reference>
<dbReference type="InterPro" id="IPR033727">
    <property type="entry name" value="LIM3_prickle"/>
</dbReference>
<keyword evidence="5 6" id="KW-0440">LIM domain</keyword>
<gene>
    <name evidence="11" type="primary">LOC109477368</name>
</gene>
<feature type="domain" description="LIM zinc-binding" evidence="8">
    <location>
        <begin position="353"/>
        <end position="413"/>
    </location>
</feature>
<dbReference type="FunFam" id="2.10.110.10:FF:000005">
    <property type="entry name" value="Testin isoform 1"/>
    <property type="match status" value="1"/>
</dbReference>
<protein>
    <submittedName>
        <fullName evidence="11">Uncharacterized protein LOC109477368 isoform X1</fullName>
    </submittedName>
</protein>
<proteinExistence type="inferred from homology"/>
<dbReference type="Proteomes" id="UP000515135">
    <property type="component" value="Unplaced"/>
</dbReference>
<sequence length="844" mass="94950">MATFYVTGVRRPPILAPYRTRSVESIHAQLSSAQNNGGWKGGSARGLDKNARCMSSPRLNGDVKKDNTLLSPWKLGWEETRVSPSSSPGGSRERLNLPSTPRMGVRIKGFVKGNSEEKRDQVMSAVQACSACVKCGDRCPGYQPHYWRKICRHCKCSQEDHNMASGTETERNVSKMVQGFQRNSTSDDDSGCALEEYTWVPPGLKPEQVHLYFNCLPEDKIPYVNSVGEKYRIKQLLHQLPPHDTEARYCSNLSEEEKRELRTFSSQRKREALGRGQVKQLAADSDGLMCEDCGETVPGEETAVFASRAGPGVTWHPQCFVCCVCRELLVDLIYFYKDGMVYCGRHHAETLKPRCGACDEIIFADECTEAEGRSWHMKHFCCFECDLVLGGQRYIMKEQRPYCCQCFNSMFAEYCDSCGEPIGIDEGQMTHDGQHWHATEKCFCCAACNLSLLGRPFLPKQGEIYCSKSCALGENQESKQSPPAQSSSSPYDTGFDTLTKGDGSQESDTNSTRSRKRDRRSRSMENLKREFYARKPGWGQSKLRMESARNLQQYDLSSDGSPDVNHHPRRVKHRSRSMTRMSSEARRATDYSDPRSDTENQSVASGTSGKQSPWVPREGFTKGSLERISPPNGFEGAPHNMLPQWQSTPQEARYWNIQGGVGTQGGFPSAVQADVKDPDAQYDTSQGYDSGGHECESDRQSQASGWTAPQDVPLTVPENGPRYEERTVQYNTQEYLPHDRRNVYIPQEPEIEYSSTSELPPPRGILRNASDTQLAEKFRKMKLRDDYYTSSSSSDSEDDDWLIPQRRVRVRYVDTDFTGGGRHGSMPPGADRPRGKKSKHCTIS</sequence>
<dbReference type="SMART" id="SM00132">
    <property type="entry name" value="LIM"/>
    <property type="match status" value="3"/>
</dbReference>